<dbReference type="GO" id="GO:0005759">
    <property type="term" value="C:mitochondrial matrix"/>
    <property type="evidence" value="ECO:0007669"/>
    <property type="project" value="UniProtKB-SubCell"/>
</dbReference>
<proteinExistence type="inferred from homology"/>
<comment type="similarity">
    <text evidence="2">Belongs to the complex I LYR family.</text>
</comment>
<evidence type="ECO:0000256" key="1">
    <source>
        <dbReference type="ARBA" id="ARBA00004305"/>
    </source>
</evidence>
<dbReference type="CDD" id="cd20267">
    <property type="entry name" value="Complex1_LYR_LYRM7"/>
    <property type="match status" value="1"/>
</dbReference>
<comment type="subcellular location">
    <subcellularLocation>
        <location evidence="1">Mitochondrion matrix</location>
    </subcellularLocation>
</comment>
<dbReference type="Proteomes" id="UP000494165">
    <property type="component" value="Unassembled WGS sequence"/>
</dbReference>
<evidence type="ECO:0008006" key="7">
    <source>
        <dbReference type="Google" id="ProtNLM"/>
    </source>
</evidence>
<dbReference type="GO" id="GO:0034551">
    <property type="term" value="P:mitochondrial respiratory chain complex III assembly"/>
    <property type="evidence" value="ECO:0007669"/>
    <property type="project" value="InterPro"/>
</dbReference>
<keyword evidence="3" id="KW-0496">Mitochondrion</keyword>
<comment type="caution">
    <text evidence="5">The sequence shown here is derived from an EMBL/GenBank/DDBJ whole genome shotgun (WGS) entry which is preliminary data.</text>
</comment>
<dbReference type="PANTHER" id="PTHR46749:SF1">
    <property type="entry name" value="COMPLEX III ASSEMBLY FACTOR LYRM7"/>
    <property type="match status" value="1"/>
</dbReference>
<dbReference type="AlphaFoldDB" id="A0A8S1CHN1"/>
<dbReference type="OrthoDB" id="529194at2759"/>
<gene>
    <name evidence="5" type="ORF">CLODIP_2_CD07466</name>
</gene>
<evidence type="ECO:0000256" key="4">
    <source>
        <dbReference type="ARBA" id="ARBA00023186"/>
    </source>
</evidence>
<keyword evidence="4" id="KW-0143">Chaperone</keyword>
<sequence length="173" mass="19640">MRTTMLSSGMVPFARTLGFSGDRSVVEPYTRIASSVSSSNASSMIVELLATKLCSRKMSMLRREVLHHFKSLLRASQTAFKEDAQALTASRKKINEEYKSKKHVKDQDSIIELLKFSKDVETELKQNVIQAKEKSPGKFELRIHEGTAKLINFPFREDAELPTFKTGRRCKKP</sequence>
<evidence type="ECO:0000313" key="6">
    <source>
        <dbReference type="Proteomes" id="UP000494165"/>
    </source>
</evidence>
<dbReference type="InterPro" id="IPR050435">
    <property type="entry name" value="MZM1/LYRM7"/>
</dbReference>
<dbReference type="InterPro" id="IPR045298">
    <property type="entry name" value="Complex1_LYR_LYRM7"/>
</dbReference>
<dbReference type="GO" id="GO:0044183">
    <property type="term" value="F:protein folding chaperone"/>
    <property type="evidence" value="ECO:0007669"/>
    <property type="project" value="TreeGrafter"/>
</dbReference>
<accession>A0A8S1CHN1</accession>
<keyword evidence="6" id="KW-1185">Reference proteome</keyword>
<name>A0A8S1CHN1_9INSE</name>
<organism evidence="5 6">
    <name type="scientific">Cloeon dipterum</name>
    <dbReference type="NCBI Taxonomy" id="197152"/>
    <lineage>
        <taxon>Eukaryota</taxon>
        <taxon>Metazoa</taxon>
        <taxon>Ecdysozoa</taxon>
        <taxon>Arthropoda</taxon>
        <taxon>Hexapoda</taxon>
        <taxon>Insecta</taxon>
        <taxon>Pterygota</taxon>
        <taxon>Palaeoptera</taxon>
        <taxon>Ephemeroptera</taxon>
        <taxon>Pisciforma</taxon>
        <taxon>Baetidae</taxon>
        <taxon>Cloeon</taxon>
    </lineage>
</organism>
<dbReference type="PANTHER" id="PTHR46749">
    <property type="entry name" value="COMPLEX III ASSEMBLY FACTOR LYRM7"/>
    <property type="match status" value="1"/>
</dbReference>
<protein>
    <recommendedName>
        <fullName evidence="7">Complex III assembly factor LYRM7</fullName>
    </recommendedName>
</protein>
<evidence type="ECO:0000313" key="5">
    <source>
        <dbReference type="EMBL" id="CAB3367041.1"/>
    </source>
</evidence>
<dbReference type="EMBL" id="CADEPI010000028">
    <property type="protein sequence ID" value="CAB3367041.1"/>
    <property type="molecule type" value="Genomic_DNA"/>
</dbReference>
<reference evidence="5 6" key="1">
    <citation type="submission" date="2020-04" db="EMBL/GenBank/DDBJ databases">
        <authorList>
            <person name="Alioto T."/>
            <person name="Alioto T."/>
            <person name="Gomez Garrido J."/>
        </authorList>
    </citation>
    <scope>NUCLEOTIDE SEQUENCE [LARGE SCALE GENOMIC DNA]</scope>
</reference>
<evidence type="ECO:0000256" key="3">
    <source>
        <dbReference type="ARBA" id="ARBA00023128"/>
    </source>
</evidence>
<evidence type="ECO:0000256" key="2">
    <source>
        <dbReference type="ARBA" id="ARBA00009508"/>
    </source>
</evidence>